<evidence type="ECO:0000313" key="1">
    <source>
        <dbReference type="EMBL" id="ARQ98341.1"/>
    </source>
</evidence>
<protein>
    <submittedName>
        <fullName evidence="1">Putative nucleoside phosphorylase</fullName>
    </submittedName>
</protein>
<evidence type="ECO:0000313" key="2">
    <source>
        <dbReference type="Proteomes" id="UP000202031"/>
    </source>
</evidence>
<gene>
    <name evidence="1" type="ORF">CLAN_1634</name>
</gene>
<name>A0A1X9SQ26_9BACT</name>
<dbReference type="GO" id="GO:0009116">
    <property type="term" value="P:nucleoside metabolic process"/>
    <property type="evidence" value="ECO:0007669"/>
    <property type="project" value="InterPro"/>
</dbReference>
<reference evidence="2" key="2">
    <citation type="journal article" date="2017" name="Genome Biol. Evol.">
        <title>Comparative genomic analysis identifies a Campylobacter clade deficient in selenium metabolism.</title>
        <authorList>
            <person name="Miller W.G."/>
            <person name="Yee E."/>
            <person name="Lopes B.S."/>
            <person name="Chapman M.H."/>
            <person name="Huynh S."/>
            <person name="Bono J.L."/>
            <person name="Parker C.T."/>
            <person name="Strachan N.J.C."/>
            <person name="Forbes K.J."/>
        </authorList>
    </citation>
    <scope>NUCLEOTIDE SEQUENCE [LARGE SCALE GENOMIC DNA]</scope>
    <source>
        <strain evidence="2">NCTC 13004</strain>
    </source>
</reference>
<dbReference type="Gene3D" id="3.40.50.1580">
    <property type="entry name" value="Nucleoside phosphorylase domain"/>
    <property type="match status" value="1"/>
</dbReference>
<dbReference type="InterPro" id="IPR035994">
    <property type="entry name" value="Nucleoside_phosphorylase_sf"/>
</dbReference>
<reference evidence="2" key="1">
    <citation type="journal article" date="2017" name="Genome Biol. Evol.">
        <title>Comparative Genomic Analysis Identifies a Campylobacter Clade Deficient in Selenium Metabolism.</title>
        <authorList>
            <person name="Miller W.G."/>
            <person name="Yee E."/>
            <person name="Lopes B.S."/>
            <person name="Chapman M.H."/>
            <person name="Huynh S."/>
            <person name="Bono J.L."/>
            <person name="Parker C.T."/>
            <person name="Strachan N.J.C."/>
            <person name="Forbes K.J."/>
        </authorList>
    </citation>
    <scope>NUCLEOTIDE SEQUENCE [LARGE SCALE GENOMIC DNA]</scope>
    <source>
        <strain evidence="2">NCTC 13004</strain>
    </source>
</reference>
<dbReference type="EMBL" id="CP015578">
    <property type="protein sequence ID" value="ARQ98341.1"/>
    <property type="molecule type" value="Genomic_DNA"/>
</dbReference>
<dbReference type="KEGG" id="clx:CLAN_1634"/>
<accession>A0A1X9SQ26</accession>
<sequence>MIKNIKENSDILIVCAGAMESFEFAKAIGIGVVESAINLTEILLNLDNLPKKIIFIGSCGLYTDDKLLEIYKSNLAFNYEIAGIMGVGYTPIISNQPQVSQETNRINSSNFITKSRDISNKFKNLGFIAENMEAYSVQSVANKFNIDFEFILCATNYCNENAHNDFIQNYPKAKKIITKYLKSEGII</sequence>
<dbReference type="SUPFAM" id="SSF53167">
    <property type="entry name" value="Purine and uridine phosphorylases"/>
    <property type="match status" value="1"/>
</dbReference>
<organism evidence="1 2">
    <name type="scientific">Campylobacter lanienae NCTC 13004</name>
    <dbReference type="NCBI Taxonomy" id="1031753"/>
    <lineage>
        <taxon>Bacteria</taxon>
        <taxon>Pseudomonadati</taxon>
        <taxon>Campylobacterota</taxon>
        <taxon>Epsilonproteobacteria</taxon>
        <taxon>Campylobacterales</taxon>
        <taxon>Campylobacteraceae</taxon>
        <taxon>Campylobacter</taxon>
    </lineage>
</organism>
<dbReference type="AlphaFoldDB" id="A0A1X9SQ26"/>
<dbReference type="GO" id="GO:0003824">
    <property type="term" value="F:catalytic activity"/>
    <property type="evidence" value="ECO:0007669"/>
    <property type="project" value="InterPro"/>
</dbReference>
<dbReference type="Proteomes" id="UP000202031">
    <property type="component" value="Chromosome"/>
</dbReference>
<proteinExistence type="predicted"/>